<protein>
    <submittedName>
        <fullName evidence="2">Helix-turn-helix domain-containing protein</fullName>
    </submittedName>
</protein>
<keyword evidence="3" id="KW-1185">Reference proteome</keyword>
<dbReference type="EMBL" id="JBHUHR010000039">
    <property type="protein sequence ID" value="MFD2035958.1"/>
    <property type="molecule type" value="Genomic_DNA"/>
</dbReference>
<organism evidence="2 3">
    <name type="scientific">Belliella marina</name>
    <dbReference type="NCBI Taxonomy" id="1644146"/>
    <lineage>
        <taxon>Bacteria</taxon>
        <taxon>Pseudomonadati</taxon>
        <taxon>Bacteroidota</taxon>
        <taxon>Cytophagia</taxon>
        <taxon>Cytophagales</taxon>
        <taxon>Cyclobacteriaceae</taxon>
        <taxon>Belliella</taxon>
    </lineage>
</organism>
<dbReference type="Proteomes" id="UP001597361">
    <property type="component" value="Unassembled WGS sequence"/>
</dbReference>
<dbReference type="InterPro" id="IPR007421">
    <property type="entry name" value="Schlafen_AlbA_2_dom"/>
</dbReference>
<evidence type="ECO:0000313" key="3">
    <source>
        <dbReference type="Proteomes" id="UP001597361"/>
    </source>
</evidence>
<accession>A0ABW4VMJ4</accession>
<dbReference type="Pfam" id="PF04326">
    <property type="entry name" value="SLFN_AlbA_2"/>
    <property type="match status" value="1"/>
</dbReference>
<evidence type="ECO:0000259" key="1">
    <source>
        <dbReference type="Pfam" id="PF04326"/>
    </source>
</evidence>
<feature type="domain" description="Schlafen AlbA-2" evidence="1">
    <location>
        <begin position="19"/>
        <end position="130"/>
    </location>
</feature>
<dbReference type="RefSeq" id="WP_376886984.1">
    <property type="nucleotide sequence ID" value="NZ_JBHUHR010000039.1"/>
</dbReference>
<dbReference type="Gene3D" id="3.30.950.30">
    <property type="entry name" value="Schlafen, AAA domain"/>
    <property type="match status" value="1"/>
</dbReference>
<comment type="caution">
    <text evidence="2">The sequence shown here is derived from an EMBL/GenBank/DDBJ whole genome shotgun (WGS) entry which is preliminary data.</text>
</comment>
<dbReference type="PANTHER" id="PTHR30595:SF6">
    <property type="entry name" value="SCHLAFEN ALBA-2 DOMAIN-CONTAINING PROTEIN"/>
    <property type="match status" value="1"/>
</dbReference>
<dbReference type="InterPro" id="IPR038461">
    <property type="entry name" value="Schlafen_AlbA_2_dom_sf"/>
</dbReference>
<proteinExistence type="predicted"/>
<name>A0ABW4VMJ4_9BACT</name>
<gene>
    <name evidence="2" type="ORF">ACFSKL_14230</name>
</gene>
<reference evidence="3" key="1">
    <citation type="journal article" date="2019" name="Int. J. Syst. Evol. Microbiol.">
        <title>The Global Catalogue of Microorganisms (GCM) 10K type strain sequencing project: providing services to taxonomists for standard genome sequencing and annotation.</title>
        <authorList>
            <consortium name="The Broad Institute Genomics Platform"/>
            <consortium name="The Broad Institute Genome Sequencing Center for Infectious Disease"/>
            <person name="Wu L."/>
            <person name="Ma J."/>
        </authorList>
    </citation>
    <scope>NUCLEOTIDE SEQUENCE [LARGE SCALE GENOMIC DNA]</scope>
    <source>
        <strain evidence="3">CGMCC 1.15180</strain>
    </source>
</reference>
<sequence>MFFPLKNPEFVKTLLSNEENEELDYKLNISDSYKIAKTLVAFANTKGGIIAIGINDQKIIKGIDPEEELFMIEKASSEYCEPKVIFSAEVYEIEYLDEEKLDENLYILIVSIPKSMDTHYLKHKNGELIKYTRKADNNLPDIYSE</sequence>
<evidence type="ECO:0000313" key="2">
    <source>
        <dbReference type="EMBL" id="MFD2035958.1"/>
    </source>
</evidence>
<dbReference type="PANTHER" id="PTHR30595">
    <property type="entry name" value="GLPR-RELATED TRANSCRIPTIONAL REPRESSOR"/>
    <property type="match status" value="1"/>
</dbReference>